<evidence type="ECO:0000313" key="3">
    <source>
        <dbReference type="Proteomes" id="UP000636709"/>
    </source>
</evidence>
<protein>
    <submittedName>
        <fullName evidence="2">Uncharacterized protein</fullName>
    </submittedName>
</protein>
<gene>
    <name evidence="2" type="ORF">HU200_062772</name>
</gene>
<reference evidence="2" key="1">
    <citation type="submission" date="2020-07" db="EMBL/GenBank/DDBJ databases">
        <title>Genome sequence and genetic diversity analysis of an under-domesticated orphan crop, white fonio (Digitaria exilis).</title>
        <authorList>
            <person name="Bennetzen J.L."/>
            <person name="Chen S."/>
            <person name="Ma X."/>
            <person name="Wang X."/>
            <person name="Yssel A.E.J."/>
            <person name="Chaluvadi S.R."/>
            <person name="Johnson M."/>
            <person name="Gangashetty P."/>
            <person name="Hamidou F."/>
            <person name="Sanogo M.D."/>
            <person name="Zwaenepoel A."/>
            <person name="Wallace J."/>
            <person name="Van De Peer Y."/>
            <person name="Van Deynze A."/>
        </authorList>
    </citation>
    <scope>NUCLEOTIDE SEQUENCE</scope>
    <source>
        <tissue evidence="2">Leaves</tissue>
    </source>
</reference>
<dbReference type="OrthoDB" id="720221at2759"/>
<evidence type="ECO:0000313" key="2">
    <source>
        <dbReference type="EMBL" id="KAF8652440.1"/>
    </source>
</evidence>
<sequence length="168" mass="19149">MDQPLVPSIPLRRFVDENWCVVEEAKDGPDPKLKIIDRPVEEGEEERNGSCNEEKNGASGYTVDEDDSEDDMKGWDDNGDPYLPFRYRLAVSCPEGQHYTVQEAEEIFDSACKRNDDLVSEWCDIVNSKTTPRPVFPLPVFPSVTPYCISGYKCYHVRYLTGNTSESR</sequence>
<proteinExistence type="predicted"/>
<name>A0A835DWW8_9POAL</name>
<comment type="caution">
    <text evidence="2">The sequence shown here is derived from an EMBL/GenBank/DDBJ whole genome shotgun (WGS) entry which is preliminary data.</text>
</comment>
<feature type="region of interest" description="Disordered" evidence="1">
    <location>
        <begin position="30"/>
        <end position="77"/>
    </location>
</feature>
<dbReference type="AlphaFoldDB" id="A0A835DWW8"/>
<dbReference type="EMBL" id="JACEFO010002656">
    <property type="protein sequence ID" value="KAF8652440.1"/>
    <property type="molecule type" value="Genomic_DNA"/>
</dbReference>
<feature type="compositionally biased region" description="Basic and acidic residues" evidence="1">
    <location>
        <begin position="30"/>
        <end position="56"/>
    </location>
</feature>
<organism evidence="2 3">
    <name type="scientific">Digitaria exilis</name>
    <dbReference type="NCBI Taxonomy" id="1010633"/>
    <lineage>
        <taxon>Eukaryota</taxon>
        <taxon>Viridiplantae</taxon>
        <taxon>Streptophyta</taxon>
        <taxon>Embryophyta</taxon>
        <taxon>Tracheophyta</taxon>
        <taxon>Spermatophyta</taxon>
        <taxon>Magnoliopsida</taxon>
        <taxon>Liliopsida</taxon>
        <taxon>Poales</taxon>
        <taxon>Poaceae</taxon>
        <taxon>PACMAD clade</taxon>
        <taxon>Panicoideae</taxon>
        <taxon>Panicodae</taxon>
        <taxon>Paniceae</taxon>
        <taxon>Anthephorinae</taxon>
        <taxon>Digitaria</taxon>
    </lineage>
</organism>
<evidence type="ECO:0000256" key="1">
    <source>
        <dbReference type="SAM" id="MobiDB-lite"/>
    </source>
</evidence>
<dbReference type="Proteomes" id="UP000636709">
    <property type="component" value="Unassembled WGS sequence"/>
</dbReference>
<accession>A0A835DWW8</accession>
<keyword evidence="3" id="KW-1185">Reference proteome</keyword>